<comment type="caution">
    <text evidence="2">The sequence shown here is derived from an EMBL/GenBank/DDBJ whole genome shotgun (WGS) entry which is preliminary data.</text>
</comment>
<dbReference type="EMBL" id="BJWL01000020">
    <property type="protein sequence ID" value="GFZ08792.1"/>
    <property type="molecule type" value="Genomic_DNA"/>
</dbReference>
<name>A0A7J0GDG8_9ERIC</name>
<sequence>MHMGLRGGNARGGAGTGVKGCDDSLRRMSEIKRVRESSDLLSRTSLCPRSNAQHLCRALERETRGAGQGSRDRDPIPFRDLGVLAFIPMD</sequence>
<evidence type="ECO:0000313" key="3">
    <source>
        <dbReference type="Proteomes" id="UP000585474"/>
    </source>
</evidence>
<proteinExistence type="predicted"/>
<evidence type="ECO:0000256" key="1">
    <source>
        <dbReference type="SAM" id="MobiDB-lite"/>
    </source>
</evidence>
<feature type="region of interest" description="Disordered" evidence="1">
    <location>
        <begin position="1"/>
        <end position="22"/>
    </location>
</feature>
<feature type="compositionally biased region" description="Gly residues" evidence="1">
    <location>
        <begin position="1"/>
        <end position="18"/>
    </location>
</feature>
<evidence type="ECO:0000313" key="2">
    <source>
        <dbReference type="EMBL" id="GFZ08792.1"/>
    </source>
</evidence>
<accession>A0A7J0GDG8</accession>
<reference evidence="2 3" key="1">
    <citation type="submission" date="2019-07" db="EMBL/GenBank/DDBJ databases">
        <title>De Novo Assembly of kiwifruit Actinidia rufa.</title>
        <authorList>
            <person name="Sugita-Konishi S."/>
            <person name="Sato K."/>
            <person name="Mori E."/>
            <person name="Abe Y."/>
            <person name="Kisaki G."/>
            <person name="Hamano K."/>
            <person name="Suezawa K."/>
            <person name="Otani M."/>
            <person name="Fukuda T."/>
            <person name="Manabe T."/>
            <person name="Gomi K."/>
            <person name="Tabuchi M."/>
            <person name="Akimitsu K."/>
            <person name="Kataoka I."/>
        </authorList>
    </citation>
    <scope>NUCLEOTIDE SEQUENCE [LARGE SCALE GENOMIC DNA]</scope>
    <source>
        <strain evidence="3">cv. Fuchu</strain>
    </source>
</reference>
<protein>
    <submittedName>
        <fullName evidence="2">Uncharacterized protein</fullName>
    </submittedName>
</protein>
<gene>
    <name evidence="2" type="ORF">Acr_20g0006000</name>
</gene>
<dbReference type="AlphaFoldDB" id="A0A7J0GDG8"/>
<keyword evidence="3" id="KW-1185">Reference proteome</keyword>
<dbReference type="Proteomes" id="UP000585474">
    <property type="component" value="Unassembled WGS sequence"/>
</dbReference>
<organism evidence="2 3">
    <name type="scientific">Actinidia rufa</name>
    <dbReference type="NCBI Taxonomy" id="165716"/>
    <lineage>
        <taxon>Eukaryota</taxon>
        <taxon>Viridiplantae</taxon>
        <taxon>Streptophyta</taxon>
        <taxon>Embryophyta</taxon>
        <taxon>Tracheophyta</taxon>
        <taxon>Spermatophyta</taxon>
        <taxon>Magnoliopsida</taxon>
        <taxon>eudicotyledons</taxon>
        <taxon>Gunneridae</taxon>
        <taxon>Pentapetalae</taxon>
        <taxon>asterids</taxon>
        <taxon>Ericales</taxon>
        <taxon>Actinidiaceae</taxon>
        <taxon>Actinidia</taxon>
    </lineage>
</organism>